<proteinExistence type="predicted"/>
<accession>A0A1J5TJQ9</accession>
<comment type="caution">
    <text evidence="1">The sequence shown here is derived from an EMBL/GenBank/DDBJ whole genome shotgun (WGS) entry which is preliminary data.</text>
</comment>
<dbReference type="CDD" id="cd02440">
    <property type="entry name" value="AdoMet_MTases"/>
    <property type="match status" value="1"/>
</dbReference>
<dbReference type="SUPFAM" id="SSF53335">
    <property type="entry name" value="S-adenosyl-L-methionine-dependent methyltransferases"/>
    <property type="match status" value="1"/>
</dbReference>
<evidence type="ECO:0008006" key="3">
    <source>
        <dbReference type="Google" id="ProtNLM"/>
    </source>
</evidence>
<dbReference type="Gene3D" id="3.40.50.150">
    <property type="entry name" value="Vaccinia Virus protein VP39"/>
    <property type="match status" value="1"/>
</dbReference>
<dbReference type="EMBL" id="MIYV01000014">
    <property type="protein sequence ID" value="OIR12262.1"/>
    <property type="molecule type" value="Genomic_DNA"/>
</dbReference>
<dbReference type="Pfam" id="PF13489">
    <property type="entry name" value="Methyltransf_23"/>
    <property type="match status" value="1"/>
</dbReference>
<dbReference type="InterPro" id="IPR052356">
    <property type="entry name" value="Thiol_S-MT"/>
</dbReference>
<evidence type="ECO:0000313" key="2">
    <source>
        <dbReference type="Proteomes" id="UP000183403"/>
    </source>
</evidence>
<reference evidence="1 2" key="1">
    <citation type="submission" date="2016-08" db="EMBL/GenBank/DDBJ databases">
        <title>New Insights into Marine Group III Euryarchaeota, from dark to light.</title>
        <authorList>
            <person name="Haro-Moreno J.M."/>
            <person name="Rodriguez-Valera F."/>
            <person name="Lopez-Garcia P."/>
            <person name="Moreira D."/>
            <person name="Martin-Cuadrado A.B."/>
        </authorList>
    </citation>
    <scope>NUCLEOTIDE SEQUENCE [LARGE SCALE GENOMIC DNA]</scope>
    <source>
        <strain evidence="1">CG-Epi6</strain>
    </source>
</reference>
<dbReference type="AlphaFoldDB" id="A0A1J5TJQ9"/>
<dbReference type="PANTHER" id="PTHR45036">
    <property type="entry name" value="METHYLTRANSFERASE LIKE 7B"/>
    <property type="match status" value="1"/>
</dbReference>
<gene>
    <name evidence="1" type="ORF">BEU03_02365</name>
</gene>
<evidence type="ECO:0000313" key="1">
    <source>
        <dbReference type="EMBL" id="OIR12262.1"/>
    </source>
</evidence>
<dbReference type="InterPro" id="IPR029063">
    <property type="entry name" value="SAM-dependent_MTases_sf"/>
</dbReference>
<organism evidence="1 2">
    <name type="scientific">Marine Group III euryarchaeote CG-Epi6</name>
    <dbReference type="NCBI Taxonomy" id="1889000"/>
    <lineage>
        <taxon>Archaea</taxon>
        <taxon>Methanobacteriati</taxon>
        <taxon>Thermoplasmatota</taxon>
        <taxon>Thermoplasmata</taxon>
        <taxon>Candidatus Thermoprofundales</taxon>
    </lineage>
</organism>
<dbReference type="Proteomes" id="UP000183403">
    <property type="component" value="Unassembled WGS sequence"/>
</dbReference>
<dbReference type="PANTHER" id="PTHR45036:SF1">
    <property type="entry name" value="METHYLTRANSFERASE LIKE 7A"/>
    <property type="match status" value="1"/>
</dbReference>
<protein>
    <recommendedName>
        <fullName evidence="3">Methyltransferase type 11 domain-containing protein</fullName>
    </recommendedName>
</protein>
<sequence length="215" mass="24235">MNNQPKLGRFDKLSRNILLDTSKMLKDAKEELFSDVRGRVLEVGAGIGVNVFFLNRPEVSKWVAVEPDNKLTPECRNMLEVMGDRAKVFEGYLHDLDEKPGSFDCVIFSTLLCSVPDPANIVREAHNMLKKNGKLYLIEHMGDGIGVRAAFQLAAKFPWQWTTGCNCRNDPITAISQPGLWKEDVKLKTAPLRIKKFSLMVELLKPFGMIKLTKA</sequence>
<name>A0A1J5TJQ9_9ARCH</name>